<dbReference type="EMBL" id="KQ435878">
    <property type="protein sequence ID" value="KOX70080.1"/>
    <property type="molecule type" value="Genomic_DNA"/>
</dbReference>
<accession>A0A0M8ZS83</accession>
<feature type="region of interest" description="Disordered" evidence="1">
    <location>
        <begin position="28"/>
        <end position="70"/>
    </location>
</feature>
<protein>
    <submittedName>
        <fullName evidence="2">Uncharacterized protein</fullName>
    </submittedName>
</protein>
<dbReference type="AlphaFoldDB" id="A0A0M8ZS83"/>
<evidence type="ECO:0000313" key="3">
    <source>
        <dbReference type="Proteomes" id="UP000053105"/>
    </source>
</evidence>
<organism evidence="2 3">
    <name type="scientific">Melipona quadrifasciata</name>
    <dbReference type="NCBI Taxonomy" id="166423"/>
    <lineage>
        <taxon>Eukaryota</taxon>
        <taxon>Metazoa</taxon>
        <taxon>Ecdysozoa</taxon>
        <taxon>Arthropoda</taxon>
        <taxon>Hexapoda</taxon>
        <taxon>Insecta</taxon>
        <taxon>Pterygota</taxon>
        <taxon>Neoptera</taxon>
        <taxon>Endopterygota</taxon>
        <taxon>Hymenoptera</taxon>
        <taxon>Apocrita</taxon>
        <taxon>Aculeata</taxon>
        <taxon>Apoidea</taxon>
        <taxon>Anthophila</taxon>
        <taxon>Apidae</taxon>
        <taxon>Melipona</taxon>
    </lineage>
</organism>
<gene>
    <name evidence="2" type="ORF">WN51_04597</name>
</gene>
<proteinExistence type="predicted"/>
<evidence type="ECO:0000256" key="1">
    <source>
        <dbReference type="SAM" id="MobiDB-lite"/>
    </source>
</evidence>
<sequence length="70" mass="8216">MIVWNFPICEKKEAQIEVERTIVRKERVKNTRNKTQRENEGAKKGGKKNGFNCRRRKNGRVVGKSRDKVS</sequence>
<evidence type="ECO:0000313" key="2">
    <source>
        <dbReference type="EMBL" id="KOX70080.1"/>
    </source>
</evidence>
<name>A0A0M8ZS83_9HYME</name>
<feature type="compositionally biased region" description="Basic and acidic residues" evidence="1">
    <location>
        <begin position="28"/>
        <end position="43"/>
    </location>
</feature>
<keyword evidence="3" id="KW-1185">Reference proteome</keyword>
<dbReference type="Proteomes" id="UP000053105">
    <property type="component" value="Unassembled WGS sequence"/>
</dbReference>
<reference evidence="2 3" key="1">
    <citation type="submission" date="2015-07" db="EMBL/GenBank/DDBJ databases">
        <title>The genome of Melipona quadrifasciata.</title>
        <authorList>
            <person name="Pan H."/>
            <person name="Kapheim K."/>
        </authorList>
    </citation>
    <scope>NUCLEOTIDE SEQUENCE [LARGE SCALE GENOMIC DNA]</scope>
    <source>
        <strain evidence="2">0111107301</strain>
        <tissue evidence="2">Whole body</tissue>
    </source>
</reference>